<organism evidence="1 2">
    <name type="scientific">Fusobacterium animalis ATCC 51191</name>
    <dbReference type="NCBI Taxonomy" id="997347"/>
    <lineage>
        <taxon>Bacteria</taxon>
        <taxon>Fusobacteriati</taxon>
        <taxon>Fusobacteriota</taxon>
        <taxon>Fusobacteriia</taxon>
        <taxon>Fusobacteriales</taxon>
        <taxon>Fusobacteriaceae</taxon>
        <taxon>Fusobacterium</taxon>
    </lineage>
</organism>
<dbReference type="HOGENOM" id="CLU_3301176_0_0_0"/>
<sequence>SIFYEISYLDYLVEKLFQNENLRKYYKYYKKFKDSIDKK</sequence>
<name>F9EQN6_9FUSO</name>
<evidence type="ECO:0000313" key="1">
    <source>
        <dbReference type="EMBL" id="EGQ78728.1"/>
    </source>
</evidence>
<dbReference type="Proteomes" id="UP000005392">
    <property type="component" value="Unassembled WGS sequence"/>
</dbReference>
<keyword evidence="2" id="KW-1185">Reference proteome</keyword>
<reference evidence="1 2" key="1">
    <citation type="submission" date="2011-05" db="EMBL/GenBank/DDBJ databases">
        <authorList>
            <person name="Muzny D."/>
            <person name="Qin X."/>
            <person name="Deng J."/>
            <person name="Jiang H."/>
            <person name="Liu Y."/>
            <person name="Qu J."/>
            <person name="Song X.-Z."/>
            <person name="Zhang L."/>
            <person name="Thornton R."/>
            <person name="Coyle M."/>
            <person name="Francisco L."/>
            <person name="Jackson L."/>
            <person name="Javaid M."/>
            <person name="Korchina V."/>
            <person name="Kovar C."/>
            <person name="Mata R."/>
            <person name="Mathew T."/>
            <person name="Ngo R."/>
            <person name="Nguyen L."/>
            <person name="Nguyen N."/>
            <person name="Okwuonu G."/>
            <person name="Ongeri F."/>
            <person name="Pham C."/>
            <person name="Simmons D."/>
            <person name="Wilczek-Boney K."/>
            <person name="Hale W."/>
            <person name="Jakkamsetti A."/>
            <person name="Pham P."/>
            <person name="Ruth R."/>
            <person name="San Lucas F."/>
            <person name="Warren J."/>
            <person name="Zhang J."/>
            <person name="Zhao Z."/>
            <person name="Zhou C."/>
            <person name="Zhu D."/>
            <person name="Lee S."/>
            <person name="Bess C."/>
            <person name="Blankenburg K."/>
            <person name="Forbes L."/>
            <person name="Fu Q."/>
            <person name="Gubbala S."/>
            <person name="Hirani K."/>
            <person name="Jayaseelan J.C."/>
            <person name="Lara F."/>
            <person name="Munidasa M."/>
            <person name="Palculict T."/>
            <person name="Patil S."/>
            <person name="Pu L.-L."/>
            <person name="Saada N."/>
            <person name="Tang L."/>
            <person name="Weissenberger G."/>
            <person name="Zhu Y."/>
            <person name="Hemphill L."/>
            <person name="Shang Y."/>
            <person name="Youmans B."/>
            <person name="Ayvaz T."/>
            <person name="Ross M."/>
            <person name="Santibanez J."/>
            <person name="Aqrawi P."/>
            <person name="Gross S."/>
            <person name="Joshi V."/>
            <person name="Fowler G."/>
            <person name="Nazareth L."/>
            <person name="Reid J."/>
            <person name="Worley K."/>
            <person name="Petrosino J."/>
            <person name="Highlander S."/>
            <person name="Gibbs R."/>
        </authorList>
    </citation>
    <scope>NUCLEOTIDE SEQUENCE [LARGE SCALE GENOMIC DNA]</scope>
    <source>
        <strain evidence="1 2">ATCC 51191</strain>
    </source>
</reference>
<dbReference type="AlphaFoldDB" id="F9EQN6"/>
<feature type="non-terminal residue" evidence="1">
    <location>
        <position position="1"/>
    </location>
</feature>
<evidence type="ECO:0000313" key="2">
    <source>
        <dbReference type="Proteomes" id="UP000005392"/>
    </source>
</evidence>
<proteinExistence type="predicted"/>
<protein>
    <submittedName>
        <fullName evidence="1">Uncharacterized protein</fullName>
    </submittedName>
</protein>
<dbReference type="EMBL" id="AFQD01000428">
    <property type="protein sequence ID" value="EGQ78728.1"/>
    <property type="molecule type" value="Genomic_DNA"/>
</dbReference>
<accession>F9EQN6</accession>
<comment type="caution">
    <text evidence="1">The sequence shown here is derived from an EMBL/GenBank/DDBJ whole genome shotgun (WGS) entry which is preliminary data.</text>
</comment>
<gene>
    <name evidence="1" type="ORF">HMPREF9094_2241</name>
</gene>